<dbReference type="Gene3D" id="3.10.620.30">
    <property type="match status" value="1"/>
</dbReference>
<feature type="transmembrane region" description="Helical" evidence="2">
    <location>
        <begin position="148"/>
        <end position="165"/>
    </location>
</feature>
<name>A0AAU7VKX7_9FIRM</name>
<evidence type="ECO:0000256" key="1">
    <source>
        <dbReference type="SAM" id="MobiDB-lite"/>
    </source>
</evidence>
<dbReference type="Pfam" id="PF11992">
    <property type="entry name" value="TgpA_N"/>
    <property type="match status" value="1"/>
</dbReference>
<feature type="domain" description="Transglutaminase-like" evidence="3">
    <location>
        <begin position="445"/>
        <end position="514"/>
    </location>
</feature>
<organism evidence="4">
    <name type="scientific">Proteinivorax tanatarense</name>
    <dbReference type="NCBI Taxonomy" id="1260629"/>
    <lineage>
        <taxon>Bacteria</taxon>
        <taxon>Bacillati</taxon>
        <taxon>Bacillota</taxon>
        <taxon>Clostridia</taxon>
        <taxon>Eubacteriales</taxon>
        <taxon>Proteinivoracaceae</taxon>
        <taxon>Proteinivorax</taxon>
    </lineage>
</organism>
<dbReference type="InterPro" id="IPR038765">
    <property type="entry name" value="Papain-like_cys_pep_sf"/>
</dbReference>
<evidence type="ECO:0000256" key="2">
    <source>
        <dbReference type="SAM" id="Phobius"/>
    </source>
</evidence>
<keyword evidence="2" id="KW-0812">Transmembrane</keyword>
<evidence type="ECO:0000313" key="4">
    <source>
        <dbReference type="EMBL" id="XBX74566.1"/>
    </source>
</evidence>
<dbReference type="Pfam" id="PF01841">
    <property type="entry name" value="Transglut_core"/>
    <property type="match status" value="1"/>
</dbReference>
<feature type="transmembrane region" description="Helical" evidence="2">
    <location>
        <begin position="177"/>
        <end position="195"/>
    </location>
</feature>
<sequence>MKIRFNKLLLLFWFMLFSMSFFHQFPKTNPGLGAVLLLTTLFWVIEKLIKNKLATIVLQITLSIVYLQGMSTASMANIGDVLSSDFSAIYFGQFSEVSALFNGGCSVLMAFLLQKVYLKQANRGALLIGTLAGSAILIGLNIYTSKPFLGLFIVLGLYLIAENNIEKRYLTVQSQKVSAMVLLIIFIFFAFSWSIDRPLQGIQTFEDIVNEIDMHGQGGSGKSSTGKGDTKRSGYSESDEVLGFAMEMDDTEVLKISTDTPHYLRGHYRYKYNGRGWSEPHSIESEVYFPTSLPVQKKEGVEYTTVEGEVEVLSGRYNVLFTPGNTEAIYMEKNPSITTSNYRELEISNRLTVGDSYGFVSHVPNFSVEFLEEQPFNRNPEPKALQLPDGYENGPVSKLTDEIIEGYEGPYNKAKAIESYLRRNYRYSLDVYPPKEDQDLVEEFLFTQEQGYCVHFSTAFVVMARLAGLEARWVSGFSNGTIEDEHYIVRGKNAHAWPEVYIANSGWVPFEPTPGFTHHGTATEDEDLSDIDIEEEETDEEVGADQQYELEQGEGDDGKEEDINFILYLGGGMLLFLGLYTFYFLDRRRKKDIGSDKAVIALYNSMLSKFKWIGLGRKNNETPLEYRARLKRYQWLPQQPVKKITYLFQSIYYGGSSVSEREVKGIKTDFKKVNYIKIVYNRIINFRKMGKGE</sequence>
<feature type="transmembrane region" description="Helical" evidence="2">
    <location>
        <begin position="56"/>
        <end position="76"/>
    </location>
</feature>
<dbReference type="InterPro" id="IPR002931">
    <property type="entry name" value="Transglutaminase-like"/>
</dbReference>
<dbReference type="EMBL" id="CP158367">
    <property type="protein sequence ID" value="XBX74566.1"/>
    <property type="molecule type" value="Genomic_DNA"/>
</dbReference>
<feature type="transmembrane region" description="Helical" evidence="2">
    <location>
        <begin position="565"/>
        <end position="585"/>
    </location>
</feature>
<dbReference type="AlphaFoldDB" id="A0AAU7VKX7"/>
<feature type="transmembrane region" description="Helical" evidence="2">
    <location>
        <begin position="32"/>
        <end position="49"/>
    </location>
</feature>
<keyword evidence="2" id="KW-0472">Membrane</keyword>
<dbReference type="PANTHER" id="PTHR42736">
    <property type="entry name" value="PROTEIN-GLUTAMINE GAMMA-GLUTAMYLTRANSFERASE"/>
    <property type="match status" value="1"/>
</dbReference>
<dbReference type="PANTHER" id="PTHR42736:SF1">
    <property type="entry name" value="PROTEIN-GLUTAMINE GAMMA-GLUTAMYLTRANSFERASE"/>
    <property type="match status" value="1"/>
</dbReference>
<dbReference type="Pfam" id="PF13559">
    <property type="entry name" value="DUF4129"/>
    <property type="match status" value="1"/>
</dbReference>
<feature type="transmembrane region" description="Helical" evidence="2">
    <location>
        <begin position="88"/>
        <end position="113"/>
    </location>
</feature>
<feature type="region of interest" description="Disordered" evidence="1">
    <location>
        <begin position="216"/>
        <end position="235"/>
    </location>
</feature>
<gene>
    <name evidence="4" type="ORF">PRVXT_002612</name>
</gene>
<feature type="transmembrane region" description="Helical" evidence="2">
    <location>
        <begin position="125"/>
        <end position="142"/>
    </location>
</feature>
<protein>
    <submittedName>
        <fullName evidence="4">TransglutaminaseTgpA domain-containing protein</fullName>
    </submittedName>
</protein>
<dbReference type="InterPro" id="IPR052901">
    <property type="entry name" value="Bact_TGase-like"/>
</dbReference>
<dbReference type="SUPFAM" id="SSF54001">
    <property type="entry name" value="Cysteine proteinases"/>
    <property type="match status" value="1"/>
</dbReference>
<proteinExistence type="predicted"/>
<accession>A0AAU7VKX7</accession>
<dbReference type="InterPro" id="IPR021878">
    <property type="entry name" value="TgpA_N"/>
</dbReference>
<dbReference type="RefSeq" id="WP_350343318.1">
    <property type="nucleotide sequence ID" value="NZ_CP158367.1"/>
</dbReference>
<reference evidence="4" key="1">
    <citation type="journal article" date="2013" name="Extremophiles">
        <title>Proteinivorax tanatarense gen. nov., sp. nov., an anaerobic, haloalkaliphilic, proteolytic bacterium isolated from a decaying algal bloom, and proposal of Proteinivoraceae fam. nov.</title>
        <authorList>
            <person name="Kevbrin V."/>
            <person name="Boltyanskaya Y."/>
            <person name="Zhilina T."/>
            <person name="Kolganova T."/>
            <person name="Lavrentjeva E."/>
            <person name="Kuznetsov B."/>
        </authorList>
    </citation>
    <scope>NUCLEOTIDE SEQUENCE</scope>
    <source>
        <strain evidence="4">Z-910T</strain>
    </source>
</reference>
<keyword evidence="2" id="KW-1133">Transmembrane helix</keyword>
<reference evidence="4" key="2">
    <citation type="submission" date="2024-06" db="EMBL/GenBank/DDBJ databases">
        <authorList>
            <person name="Petrova K.O."/>
            <person name="Toshchakov S.V."/>
            <person name="Boltjanskaja Y.V."/>
            <person name="Kevbrin V."/>
        </authorList>
    </citation>
    <scope>NUCLEOTIDE SEQUENCE</scope>
    <source>
        <strain evidence="4">Z-910T</strain>
    </source>
</reference>
<dbReference type="InterPro" id="IPR025403">
    <property type="entry name" value="TgpA-like_C"/>
</dbReference>
<dbReference type="SMART" id="SM00460">
    <property type="entry name" value="TGc"/>
    <property type="match status" value="1"/>
</dbReference>
<evidence type="ECO:0000259" key="3">
    <source>
        <dbReference type="SMART" id="SM00460"/>
    </source>
</evidence>